<organism evidence="1">
    <name type="scientific">marine sediment metagenome</name>
    <dbReference type="NCBI Taxonomy" id="412755"/>
    <lineage>
        <taxon>unclassified sequences</taxon>
        <taxon>metagenomes</taxon>
        <taxon>ecological metagenomes</taxon>
    </lineage>
</organism>
<reference evidence="1" key="1">
    <citation type="journal article" date="2015" name="Nature">
        <title>Complex archaea that bridge the gap between prokaryotes and eukaryotes.</title>
        <authorList>
            <person name="Spang A."/>
            <person name="Saw J.H."/>
            <person name="Jorgensen S.L."/>
            <person name="Zaremba-Niedzwiedzka K."/>
            <person name="Martijn J."/>
            <person name="Lind A.E."/>
            <person name="van Eijk R."/>
            <person name="Schleper C."/>
            <person name="Guy L."/>
            <person name="Ettema T.J."/>
        </authorList>
    </citation>
    <scope>NUCLEOTIDE SEQUENCE</scope>
</reference>
<gene>
    <name evidence="1" type="ORF">LCGC14_1200610</name>
</gene>
<evidence type="ECO:0000313" key="1">
    <source>
        <dbReference type="EMBL" id="KKM94192.1"/>
    </source>
</evidence>
<accession>A0A0F9PLQ8</accession>
<sequence>MKEWNCDQIYGIMEGGTTGIKKIIDITFVDKKETN</sequence>
<protein>
    <submittedName>
        <fullName evidence="1">Uncharacterized protein</fullName>
    </submittedName>
</protein>
<proteinExistence type="predicted"/>
<dbReference type="AlphaFoldDB" id="A0A0F9PLQ8"/>
<comment type="caution">
    <text evidence="1">The sequence shown here is derived from an EMBL/GenBank/DDBJ whole genome shotgun (WGS) entry which is preliminary data.</text>
</comment>
<name>A0A0F9PLQ8_9ZZZZ</name>
<dbReference type="EMBL" id="LAZR01006169">
    <property type="protein sequence ID" value="KKM94192.1"/>
    <property type="molecule type" value="Genomic_DNA"/>
</dbReference>